<dbReference type="Gene3D" id="2.40.70.10">
    <property type="entry name" value="Acid Proteases"/>
    <property type="match status" value="1"/>
</dbReference>
<keyword evidence="2" id="KW-1185">Reference proteome</keyword>
<name>A0A318YD14_ASPNB</name>
<dbReference type="Proteomes" id="UP000247647">
    <property type="component" value="Unassembled WGS sequence"/>
</dbReference>
<dbReference type="GeneID" id="37131551"/>
<dbReference type="InterPro" id="IPR021109">
    <property type="entry name" value="Peptidase_aspartic_dom_sf"/>
</dbReference>
<evidence type="ECO:0000313" key="2">
    <source>
        <dbReference type="Proteomes" id="UP000247647"/>
    </source>
</evidence>
<dbReference type="AlphaFoldDB" id="A0A318YD14"/>
<evidence type="ECO:0000313" key="1">
    <source>
        <dbReference type="EMBL" id="PYH31477.1"/>
    </source>
</evidence>
<sequence>MLMINLPYSMVMYDTGSIDPVLPVRNCVDCGSNTLFQTAKFRTFFRQLDVKPVGGYSTGATAVSLRKSEAVSCTVNCETARLAELTSSEHYIICIIHFPEVFRITPMDNIMGMKVGHSRSAVDGVPTFWS</sequence>
<reference evidence="1" key="1">
    <citation type="submission" date="2016-12" db="EMBL/GenBank/DDBJ databases">
        <title>The genomes of Aspergillus section Nigri reveals drivers in fungal speciation.</title>
        <authorList>
            <consortium name="DOE Joint Genome Institute"/>
            <person name="Vesth T.C."/>
            <person name="Nybo J."/>
            <person name="Theobald S."/>
            <person name="Brandl J."/>
            <person name="Frisvad J.C."/>
            <person name="Nielsen K.F."/>
            <person name="Lyhne E.K."/>
            <person name="Kogle M.E."/>
            <person name="Kuo A."/>
            <person name="Riley R."/>
            <person name="Clum A."/>
            <person name="Nolan M."/>
            <person name="Lipzen A."/>
            <person name="Salamov A."/>
            <person name="Henrissat B."/>
            <person name="Wiebenga A."/>
            <person name="De Vries R.P."/>
            <person name="Grigoriev I.V."/>
            <person name="Mortensen U.H."/>
            <person name="Andersen M.R."/>
            <person name="Baker S.E."/>
        </authorList>
    </citation>
    <scope>NUCLEOTIDE SEQUENCE [LARGE SCALE GENOMIC DNA]</scope>
    <source>
        <strain evidence="1">CBS 115656</strain>
    </source>
</reference>
<accession>A0A318YD14</accession>
<organism evidence="1 2">
    <name type="scientific">Aspergillus neoniger (strain CBS 115656)</name>
    <dbReference type="NCBI Taxonomy" id="1448310"/>
    <lineage>
        <taxon>Eukaryota</taxon>
        <taxon>Fungi</taxon>
        <taxon>Dikarya</taxon>
        <taxon>Ascomycota</taxon>
        <taxon>Pezizomycotina</taxon>
        <taxon>Eurotiomycetes</taxon>
        <taxon>Eurotiomycetidae</taxon>
        <taxon>Eurotiales</taxon>
        <taxon>Aspergillaceae</taxon>
        <taxon>Aspergillus</taxon>
        <taxon>Aspergillus subgen. Circumdati</taxon>
    </lineage>
</organism>
<dbReference type="RefSeq" id="XP_025476955.1">
    <property type="nucleotide sequence ID" value="XM_025629095.1"/>
</dbReference>
<dbReference type="SUPFAM" id="SSF50630">
    <property type="entry name" value="Acid proteases"/>
    <property type="match status" value="1"/>
</dbReference>
<gene>
    <name evidence="1" type="ORF">BO87DRAFT_461529</name>
</gene>
<dbReference type="OrthoDB" id="771136at2759"/>
<proteinExistence type="predicted"/>
<dbReference type="EMBL" id="KZ821473">
    <property type="protein sequence ID" value="PYH31477.1"/>
    <property type="molecule type" value="Genomic_DNA"/>
</dbReference>
<protein>
    <submittedName>
        <fullName evidence="1">Uncharacterized protein</fullName>
    </submittedName>
</protein>